<dbReference type="Proteomes" id="UP000503287">
    <property type="component" value="Chromosome"/>
</dbReference>
<dbReference type="RefSeq" id="WP_164526602.1">
    <property type="nucleotide sequence ID" value="NZ_CP047344.1"/>
</dbReference>
<evidence type="ECO:0000313" key="2">
    <source>
        <dbReference type="Proteomes" id="UP000503287"/>
    </source>
</evidence>
<dbReference type="Pfam" id="PF20131">
    <property type="entry name" value="MC3"/>
    <property type="match status" value="1"/>
</dbReference>
<evidence type="ECO:0000313" key="1">
    <source>
        <dbReference type="EMBL" id="QIF95084.1"/>
    </source>
</evidence>
<accession>A0A6G6SK24</accession>
<dbReference type="InterPro" id="IPR045390">
    <property type="entry name" value="ABC-3C_MC3"/>
</dbReference>
<keyword evidence="2" id="KW-1185">Reference proteome</keyword>
<gene>
    <name evidence="1" type="ORF">GTH24_14775</name>
</gene>
<organism evidence="1 2">
    <name type="scientific">Proteus vulgaris</name>
    <dbReference type="NCBI Taxonomy" id="585"/>
    <lineage>
        <taxon>Bacteria</taxon>
        <taxon>Pseudomonadati</taxon>
        <taxon>Pseudomonadota</taxon>
        <taxon>Gammaproteobacteria</taxon>
        <taxon>Enterobacterales</taxon>
        <taxon>Morganellaceae</taxon>
        <taxon>Proteus</taxon>
    </lineage>
</organism>
<sequence>MKNNHNNIEINDATLVQNSAMGAFFIWHFCFQYQKYKQESPSIILAFLVLPLILHKSTVKIICTTNKSSGIHLLAGKLGKQREILLSIHTRAFQLRSLTLESIGIAELSGLLKIEIETTSLIAQNKKNKLSLPLLSDDLNKLKTCCDKLAYWFSEESEQQIMRTLMVDF</sequence>
<reference evidence="1 2" key="1">
    <citation type="submission" date="2020-01" db="EMBL/GenBank/DDBJ databases">
        <title>The genomic epidemiology of tigecycline resistance gene tet(X) variants in a swine farm in China.</title>
        <authorList>
            <person name="Peng K."/>
            <person name="Li R."/>
        </authorList>
    </citation>
    <scope>NUCLEOTIDE SEQUENCE [LARGE SCALE GENOMIC DNA]</scope>
    <source>
        <strain evidence="1 2">ZN3</strain>
    </source>
</reference>
<proteinExistence type="predicted"/>
<name>A0A6G6SK24_PROVU</name>
<dbReference type="EMBL" id="CP047344">
    <property type="protein sequence ID" value="QIF95084.1"/>
    <property type="molecule type" value="Genomic_DNA"/>
</dbReference>
<dbReference type="AlphaFoldDB" id="A0A6G6SK24"/>
<protein>
    <submittedName>
        <fullName evidence="1">Uncharacterized protein</fullName>
    </submittedName>
</protein>